<keyword evidence="3" id="KW-0378">Hydrolase</keyword>
<keyword evidence="4" id="KW-1185">Reference proteome</keyword>
<name>A0A1S2VMM6_9BACT</name>
<evidence type="ECO:0000256" key="1">
    <source>
        <dbReference type="ARBA" id="ARBA00038128"/>
    </source>
</evidence>
<dbReference type="AlphaFoldDB" id="A0A1S2VMM6"/>
<accession>A0A1S2VMM6</accession>
<proteinExistence type="inferred from homology"/>
<dbReference type="EMBL" id="MORL01000004">
    <property type="protein sequence ID" value="OIN59446.1"/>
    <property type="molecule type" value="Genomic_DNA"/>
</dbReference>
<dbReference type="RefSeq" id="WP_071503128.1">
    <property type="nucleotide sequence ID" value="NZ_MORL01000004.1"/>
</dbReference>
<dbReference type="InterPro" id="IPR000639">
    <property type="entry name" value="Epox_hydrolase-like"/>
</dbReference>
<dbReference type="GO" id="GO:0016787">
    <property type="term" value="F:hydrolase activity"/>
    <property type="evidence" value="ECO:0007669"/>
    <property type="project" value="UniProtKB-KW"/>
</dbReference>
<reference evidence="3 4" key="1">
    <citation type="submission" date="2016-10" db="EMBL/GenBank/DDBJ databases">
        <title>Arsenicibacter rosenii gen. nov., sp. nov., an efficient arsenic-methylating bacterium isolated from an arsenic-contaminated paddy soil.</title>
        <authorList>
            <person name="Huang K."/>
        </authorList>
    </citation>
    <scope>NUCLEOTIDE SEQUENCE [LARGE SCALE GENOMIC DNA]</scope>
    <source>
        <strain evidence="3 4">SM-1</strain>
    </source>
</reference>
<dbReference type="InterPro" id="IPR000073">
    <property type="entry name" value="AB_hydrolase_1"/>
</dbReference>
<sequence>MSYIQTNDSRFGEPVSLFYQDWGQGKPVVLIHGWPLSHEMWEYQMTELPKQGIRCIAYDRRGFGKSSKPWGGYDYDTLADDLKAVLDELDLQDVTLVGFSMGGGEVARYFSRHGGARVSKAVLVSAVTPFMLQTDDNPDGVPQETFDEMLTNMKEDRIKFLDDFGKQFFGVNLINRPVSTPLLDYYRMLASFASPVATQECAKAFSSTDFRQDMGTINVPTLIIHGDADKTVPIEASGEQSSQMVLNSTYKVYDGAPHGLFYTEKEQLNSDLIDFILEPVAARSATTSQMY</sequence>
<dbReference type="Pfam" id="PF00561">
    <property type="entry name" value="Abhydrolase_1"/>
    <property type="match status" value="1"/>
</dbReference>
<comment type="similarity">
    <text evidence="1">Belongs to the AB hydrolase superfamily. Bacterial non-heme haloperoxidase / perhydrolase family.</text>
</comment>
<comment type="caution">
    <text evidence="3">The sequence shown here is derived from an EMBL/GenBank/DDBJ whole genome shotgun (WGS) entry which is preliminary data.</text>
</comment>
<dbReference type="InterPro" id="IPR050471">
    <property type="entry name" value="AB_hydrolase"/>
</dbReference>
<dbReference type="PANTHER" id="PTHR43433">
    <property type="entry name" value="HYDROLASE, ALPHA/BETA FOLD FAMILY PROTEIN"/>
    <property type="match status" value="1"/>
</dbReference>
<evidence type="ECO:0000313" key="3">
    <source>
        <dbReference type="EMBL" id="OIN59446.1"/>
    </source>
</evidence>
<dbReference type="Proteomes" id="UP000181790">
    <property type="component" value="Unassembled WGS sequence"/>
</dbReference>
<evidence type="ECO:0000313" key="4">
    <source>
        <dbReference type="Proteomes" id="UP000181790"/>
    </source>
</evidence>
<protein>
    <submittedName>
        <fullName evidence="3">Alpha/beta hydrolase</fullName>
    </submittedName>
</protein>
<organism evidence="3 4">
    <name type="scientific">Arsenicibacter rosenii</name>
    <dbReference type="NCBI Taxonomy" id="1750698"/>
    <lineage>
        <taxon>Bacteria</taxon>
        <taxon>Pseudomonadati</taxon>
        <taxon>Bacteroidota</taxon>
        <taxon>Cytophagia</taxon>
        <taxon>Cytophagales</taxon>
        <taxon>Spirosomataceae</taxon>
        <taxon>Arsenicibacter</taxon>
    </lineage>
</organism>
<dbReference type="FunFam" id="3.40.50.1820:FF:000205">
    <property type="entry name" value="Non-haem bromoperoxidase BPO-A2"/>
    <property type="match status" value="1"/>
</dbReference>
<evidence type="ECO:0000259" key="2">
    <source>
        <dbReference type="Pfam" id="PF00561"/>
    </source>
</evidence>
<dbReference type="PANTHER" id="PTHR43433:SF4">
    <property type="entry name" value="NON-HEME CHLOROPEROXIDASE-RELATED"/>
    <property type="match status" value="1"/>
</dbReference>
<gene>
    <name evidence="3" type="ORF">BLX24_10775</name>
</gene>
<feature type="domain" description="AB hydrolase-1" evidence="2">
    <location>
        <begin position="26"/>
        <end position="264"/>
    </location>
</feature>
<dbReference type="PRINTS" id="PR00412">
    <property type="entry name" value="EPOXHYDRLASE"/>
</dbReference>
<dbReference type="PRINTS" id="PR00111">
    <property type="entry name" value="ABHYDROLASE"/>
</dbReference>
<dbReference type="SUPFAM" id="SSF53474">
    <property type="entry name" value="alpha/beta-Hydrolases"/>
    <property type="match status" value="1"/>
</dbReference>
<dbReference type="OrthoDB" id="9780932at2"/>
<dbReference type="Gene3D" id="3.40.50.1820">
    <property type="entry name" value="alpha/beta hydrolase"/>
    <property type="match status" value="1"/>
</dbReference>
<dbReference type="InterPro" id="IPR029058">
    <property type="entry name" value="AB_hydrolase_fold"/>
</dbReference>